<dbReference type="SUPFAM" id="SSF55718">
    <property type="entry name" value="SCP-like"/>
    <property type="match status" value="1"/>
</dbReference>
<dbReference type="GO" id="GO:0030649">
    <property type="term" value="P:aminoglycoside antibiotic catabolic process"/>
    <property type="evidence" value="ECO:0007669"/>
    <property type="project" value="TreeGrafter"/>
</dbReference>
<dbReference type="Proteomes" id="UP000261811">
    <property type="component" value="Unassembled WGS sequence"/>
</dbReference>
<dbReference type="InterPro" id="IPR041380">
    <property type="entry name" value="Acetyltransf_17"/>
</dbReference>
<name>A0A372JFN1_9ACTN</name>
<dbReference type="PANTHER" id="PTHR37817:SF1">
    <property type="entry name" value="N-ACETYLTRANSFERASE EIS"/>
    <property type="match status" value="1"/>
</dbReference>
<keyword evidence="3" id="KW-1185">Reference proteome</keyword>
<dbReference type="Pfam" id="PF17668">
    <property type="entry name" value="Acetyltransf_17"/>
    <property type="match status" value="1"/>
</dbReference>
<dbReference type="InterPro" id="IPR000182">
    <property type="entry name" value="GNAT_dom"/>
</dbReference>
<feature type="domain" description="N-acetyltransferase" evidence="1">
    <location>
        <begin position="1"/>
        <end position="149"/>
    </location>
</feature>
<protein>
    <submittedName>
        <fullName evidence="2">GNAT family N-acetyltransferase</fullName>
    </submittedName>
</protein>
<evidence type="ECO:0000313" key="2">
    <source>
        <dbReference type="EMBL" id="RFU38823.1"/>
    </source>
</evidence>
<dbReference type="CDD" id="cd04301">
    <property type="entry name" value="NAT_SF"/>
    <property type="match status" value="1"/>
</dbReference>
<evidence type="ECO:0000313" key="3">
    <source>
        <dbReference type="Proteomes" id="UP000261811"/>
    </source>
</evidence>
<accession>A0A372JFN1</accession>
<dbReference type="GO" id="GO:0034069">
    <property type="term" value="F:aminoglycoside N-acetyltransferase activity"/>
    <property type="evidence" value="ECO:0007669"/>
    <property type="project" value="TreeGrafter"/>
</dbReference>
<organism evidence="2 3">
    <name type="scientific">Actinomadura logoneensis</name>
    <dbReference type="NCBI Taxonomy" id="2293572"/>
    <lineage>
        <taxon>Bacteria</taxon>
        <taxon>Bacillati</taxon>
        <taxon>Actinomycetota</taxon>
        <taxon>Actinomycetes</taxon>
        <taxon>Streptosporangiales</taxon>
        <taxon>Thermomonosporaceae</taxon>
        <taxon>Actinomadura</taxon>
    </lineage>
</organism>
<gene>
    <name evidence="2" type="ORF">DZF91_25670</name>
</gene>
<dbReference type="InterPro" id="IPR025559">
    <property type="entry name" value="Eis_dom"/>
</dbReference>
<dbReference type="AlphaFoldDB" id="A0A372JFN1"/>
<dbReference type="SUPFAM" id="SSF55729">
    <property type="entry name" value="Acyl-CoA N-acyltransferases (Nat)"/>
    <property type="match status" value="1"/>
</dbReference>
<dbReference type="PANTHER" id="PTHR37817">
    <property type="entry name" value="N-ACETYLTRANSFERASE EIS"/>
    <property type="match status" value="1"/>
</dbReference>
<dbReference type="Gene3D" id="3.40.630.30">
    <property type="match status" value="2"/>
</dbReference>
<sequence length="385" mass="41246">MEIRELTPADLDAALDNRVRSFGPVSEADVRSWREGSADVMTAGRQLGGFDGGRLVSTARVLAFRQWWEGRAVPMGGLAGVTVAPEDRGRGAGRAVVTATLRRAVELGDVLSALHPATTTLYRGLGWEHAGGLHRVTLRTEALRGIRAERVPVRRVGPQDAEEVAATIARVHEGARDSGPVDTGAGLWRIRLASSGLFSYLADDGFLAYRWSADNASLVIDKVVAGSERTARALWAIVGSGASTAESVTANLAPHDPVLWLVGEREHDMIDRTQWMLRVLDAPRAVALRGYRPGVAAEVPLRITDELLPANTGHWMLTVKDGEGRLEQASEDATAVQLGPRGLAALYAGIPASTLRRAGLLRGGDVRAEALDAVFAAQPFALDYY</sequence>
<dbReference type="EMBL" id="QURH01000686">
    <property type="protein sequence ID" value="RFU38823.1"/>
    <property type="molecule type" value="Genomic_DNA"/>
</dbReference>
<evidence type="ECO:0000259" key="1">
    <source>
        <dbReference type="PROSITE" id="PS51186"/>
    </source>
</evidence>
<dbReference type="InterPro" id="IPR016181">
    <property type="entry name" value="Acyl_CoA_acyltransferase"/>
</dbReference>
<dbReference type="Pfam" id="PF13527">
    <property type="entry name" value="Acetyltransf_9"/>
    <property type="match status" value="1"/>
</dbReference>
<dbReference type="InterPro" id="IPR051554">
    <property type="entry name" value="Acetyltransferase_Eis"/>
</dbReference>
<proteinExistence type="predicted"/>
<dbReference type="RefSeq" id="WP_117359779.1">
    <property type="nucleotide sequence ID" value="NZ_QURH01000686.1"/>
</dbReference>
<comment type="caution">
    <text evidence="2">The sequence shown here is derived from an EMBL/GenBank/DDBJ whole genome shotgun (WGS) entry which is preliminary data.</text>
</comment>
<reference evidence="2 3" key="1">
    <citation type="submission" date="2018-08" db="EMBL/GenBank/DDBJ databases">
        <title>Actinomadura jelena sp. nov., a novel Actinomycete isolated from soil in Chad.</title>
        <authorList>
            <person name="Shi L."/>
        </authorList>
    </citation>
    <scope>NUCLEOTIDE SEQUENCE [LARGE SCALE GENOMIC DNA]</scope>
    <source>
        <strain evidence="2 3">NEAU-G17</strain>
    </source>
</reference>
<dbReference type="InterPro" id="IPR036527">
    <property type="entry name" value="SCP2_sterol-bd_dom_sf"/>
</dbReference>
<dbReference type="Pfam" id="PF13530">
    <property type="entry name" value="SCP2_2"/>
    <property type="match status" value="1"/>
</dbReference>
<keyword evidence="2" id="KW-0808">Transferase</keyword>
<dbReference type="Gene3D" id="3.30.1050.10">
    <property type="entry name" value="SCP2 sterol-binding domain"/>
    <property type="match status" value="1"/>
</dbReference>
<dbReference type="OrthoDB" id="3498897at2"/>
<dbReference type="PROSITE" id="PS51186">
    <property type="entry name" value="GNAT"/>
    <property type="match status" value="1"/>
</dbReference>